<keyword evidence="5 8" id="KW-0573">Peptidoglycan synthesis</keyword>
<feature type="domain" description="Mur ligase N-terminal catalytic" evidence="10">
    <location>
        <begin position="23"/>
        <end position="70"/>
    </location>
</feature>
<comment type="caution">
    <text evidence="8">Lacks conserved residue(s) required for the propagation of feature annotation.</text>
</comment>
<protein>
    <recommendedName>
        <fullName evidence="8">UDP-N-acetylmuramoyl-L-alanyl-D-glutamate--2,6-diaminopimelate ligase</fullName>
        <ecNumber evidence="8">6.3.2.13</ecNumber>
    </recommendedName>
    <alternativeName>
        <fullName evidence="8">Meso-A2pm-adding enzyme</fullName>
    </alternativeName>
    <alternativeName>
        <fullName evidence="8">Meso-diaminopimelate-adding enzyme</fullName>
    </alternativeName>
    <alternativeName>
        <fullName evidence="8">UDP-MurNAc-L-Ala-D-Glu:meso-diaminopimelate ligase</fullName>
    </alternativeName>
    <alternativeName>
        <fullName evidence="8">UDP-MurNAc-tripeptide synthetase</fullName>
    </alternativeName>
    <alternativeName>
        <fullName evidence="8">UDP-N-acetylmuramyl-tripeptide synthetase</fullName>
    </alternativeName>
</protein>
<name>A0A9D2M352_9FIRM</name>
<reference evidence="13" key="2">
    <citation type="submission" date="2021-04" db="EMBL/GenBank/DDBJ databases">
        <authorList>
            <person name="Gilroy R."/>
        </authorList>
    </citation>
    <scope>NUCLEOTIDE SEQUENCE</scope>
    <source>
        <strain evidence="13">ChiBcec8-14828</strain>
    </source>
</reference>
<comment type="function">
    <text evidence="8">Catalyzes the addition of meso-diaminopimelic acid to the nucleotide precursor UDP-N-acetylmuramoyl-L-alanyl-D-glutamate (UMAG) in the biosynthesis of bacterial cell-wall peptidoglycan.</text>
</comment>
<feature type="binding site" evidence="8">
    <location>
        <position position="184"/>
    </location>
    <ligand>
        <name>UDP-N-acetyl-alpha-D-muramoyl-L-alanyl-D-glutamate</name>
        <dbReference type="ChEBI" id="CHEBI:83900"/>
    </ligand>
</feature>
<evidence type="ECO:0000256" key="5">
    <source>
        <dbReference type="ARBA" id="ARBA00022984"/>
    </source>
</evidence>
<keyword evidence="3 8" id="KW-0132">Cell division</keyword>
<proteinExistence type="inferred from homology"/>
<comment type="catalytic activity">
    <reaction evidence="8">
        <text>UDP-N-acetyl-alpha-D-muramoyl-L-alanyl-D-glutamate + meso-2,6-diaminopimelate + ATP = UDP-N-acetyl-alpha-D-muramoyl-L-alanyl-gamma-D-glutamyl-meso-2,6-diaminopimelate + ADP + phosphate + H(+)</text>
        <dbReference type="Rhea" id="RHEA:23676"/>
        <dbReference type="ChEBI" id="CHEBI:15378"/>
        <dbReference type="ChEBI" id="CHEBI:30616"/>
        <dbReference type="ChEBI" id="CHEBI:43474"/>
        <dbReference type="ChEBI" id="CHEBI:57791"/>
        <dbReference type="ChEBI" id="CHEBI:83900"/>
        <dbReference type="ChEBI" id="CHEBI:83905"/>
        <dbReference type="ChEBI" id="CHEBI:456216"/>
        <dbReference type="EC" id="6.3.2.13"/>
    </reaction>
</comment>
<dbReference type="GO" id="GO:0005737">
    <property type="term" value="C:cytoplasm"/>
    <property type="evidence" value="ECO:0007669"/>
    <property type="project" value="UniProtKB-SubCell"/>
</dbReference>
<dbReference type="EMBL" id="DWYA01000036">
    <property type="protein sequence ID" value="HJB39488.1"/>
    <property type="molecule type" value="Genomic_DNA"/>
</dbReference>
<comment type="subcellular location">
    <subcellularLocation>
        <location evidence="8 9">Cytoplasm</location>
    </subcellularLocation>
</comment>
<gene>
    <name evidence="8" type="primary">murE</name>
    <name evidence="13" type="ORF">H9943_03740</name>
</gene>
<dbReference type="HAMAP" id="MF_00208">
    <property type="entry name" value="MurE"/>
    <property type="match status" value="1"/>
</dbReference>
<evidence type="ECO:0000259" key="10">
    <source>
        <dbReference type="Pfam" id="PF01225"/>
    </source>
</evidence>
<feature type="binding site" evidence="8">
    <location>
        <position position="451"/>
    </location>
    <ligand>
        <name>meso-2,6-diaminopimelate</name>
        <dbReference type="ChEBI" id="CHEBI:57791"/>
    </ligand>
</feature>
<evidence type="ECO:0000259" key="11">
    <source>
        <dbReference type="Pfam" id="PF02875"/>
    </source>
</evidence>
<dbReference type="Pfam" id="PF01225">
    <property type="entry name" value="Mur_ligase"/>
    <property type="match status" value="1"/>
</dbReference>
<keyword evidence="4 8" id="KW-0133">Cell shape</keyword>
<evidence type="ECO:0000256" key="6">
    <source>
        <dbReference type="ARBA" id="ARBA00023306"/>
    </source>
</evidence>
<evidence type="ECO:0000256" key="3">
    <source>
        <dbReference type="ARBA" id="ARBA00022618"/>
    </source>
</evidence>
<accession>A0A9D2M352</accession>
<dbReference type="NCBIfam" id="TIGR01085">
    <property type="entry name" value="murE"/>
    <property type="match status" value="1"/>
</dbReference>
<evidence type="ECO:0000313" key="14">
    <source>
        <dbReference type="Proteomes" id="UP000824209"/>
    </source>
</evidence>
<dbReference type="SUPFAM" id="SSF53623">
    <property type="entry name" value="MurD-like peptide ligases, catalytic domain"/>
    <property type="match status" value="1"/>
</dbReference>
<reference evidence="13" key="1">
    <citation type="journal article" date="2021" name="PeerJ">
        <title>Extensive microbial diversity within the chicken gut microbiome revealed by metagenomics and culture.</title>
        <authorList>
            <person name="Gilroy R."/>
            <person name="Ravi A."/>
            <person name="Getino M."/>
            <person name="Pursley I."/>
            <person name="Horton D.L."/>
            <person name="Alikhan N.F."/>
            <person name="Baker D."/>
            <person name="Gharbi K."/>
            <person name="Hall N."/>
            <person name="Watson M."/>
            <person name="Adriaenssens E.M."/>
            <person name="Foster-Nyarko E."/>
            <person name="Jarju S."/>
            <person name="Secka A."/>
            <person name="Antonio M."/>
            <person name="Oren A."/>
            <person name="Chaudhuri R.R."/>
            <person name="La Ragione R."/>
            <person name="Hildebrand F."/>
            <person name="Pallen M.J."/>
        </authorList>
    </citation>
    <scope>NUCLEOTIDE SEQUENCE</scope>
    <source>
        <strain evidence="13">ChiBcec8-14828</strain>
    </source>
</reference>
<dbReference type="GO" id="GO:0009252">
    <property type="term" value="P:peptidoglycan biosynthetic process"/>
    <property type="evidence" value="ECO:0007669"/>
    <property type="project" value="UniProtKB-UniRule"/>
</dbReference>
<dbReference type="InterPro" id="IPR013221">
    <property type="entry name" value="Mur_ligase_cen"/>
</dbReference>
<sequence>MDLAALFEGVSYTGTLPDVSDPISVVTQDSRKVRPGAVFVCAKGRQTDGHDYAQKALEMGASCIVVERPLGLPCEVQVENGRKAYAILCQNFFGWPARRLRLIAVTGTNGKTTVTTLIQQALQQLGHRVGLIGTIHTMIDTMEVPAKYTTPEAWDMAALLSRMEAAGCDFAVMEASSQALDQMRLWGLEFEVGVFTNLTQDHLDYHGDFEHYYQAKKSLFEQTRQAVVNLDDAYGARLVKELQDRQPVMTFGVQNEDAQVRAEDIQLSAGGARFQMLCGVHKESLAFPMPGSYSVDNALAAACVLSALGTPWHEIVRVLHATRGVRGRCEVLYAGDFTVLCDFAHTGDAIEKVLSAIAPFVKGRLIALFGCAGERDAKKRPAMAHAVSRYADFAVLTSDNPRKENPFSILESVEKDLKEGGKPYLVEVERRTAVRKALSLLKKDDVLVLCGKGHEDYQVIDGVTIYLDEHRIVREWLKENHLQ</sequence>
<dbReference type="GO" id="GO:0008360">
    <property type="term" value="P:regulation of cell shape"/>
    <property type="evidence" value="ECO:0007669"/>
    <property type="project" value="UniProtKB-KW"/>
</dbReference>
<evidence type="ECO:0000256" key="8">
    <source>
        <dbReference type="HAMAP-Rule" id="MF_00208"/>
    </source>
</evidence>
<keyword evidence="8 13" id="KW-0436">Ligase</keyword>
<dbReference type="InterPro" id="IPR000713">
    <property type="entry name" value="Mur_ligase_N"/>
</dbReference>
<keyword evidence="6 8" id="KW-0131">Cell cycle</keyword>
<feature type="domain" description="Mur ligase central" evidence="12">
    <location>
        <begin position="105"/>
        <end position="304"/>
    </location>
</feature>
<dbReference type="GO" id="GO:0051301">
    <property type="term" value="P:cell division"/>
    <property type="evidence" value="ECO:0007669"/>
    <property type="project" value="UniProtKB-KW"/>
</dbReference>
<feature type="domain" description="Mur ligase C-terminal" evidence="11">
    <location>
        <begin position="327"/>
        <end position="453"/>
    </location>
</feature>
<dbReference type="SUPFAM" id="SSF53244">
    <property type="entry name" value="MurD-like peptide ligases, peptide-binding domain"/>
    <property type="match status" value="1"/>
</dbReference>
<evidence type="ECO:0000256" key="4">
    <source>
        <dbReference type="ARBA" id="ARBA00022960"/>
    </source>
</evidence>
<dbReference type="EC" id="6.3.2.13" evidence="8"/>
<feature type="binding site" evidence="8">
    <location>
        <begin position="149"/>
        <end position="150"/>
    </location>
    <ligand>
        <name>UDP-N-acetyl-alpha-D-muramoyl-L-alanyl-D-glutamate</name>
        <dbReference type="ChEBI" id="CHEBI:83900"/>
    </ligand>
</feature>
<evidence type="ECO:0000256" key="1">
    <source>
        <dbReference type="ARBA" id="ARBA00004752"/>
    </source>
</evidence>
<organism evidence="13 14">
    <name type="scientific">Candidatus Ruthenibacterium avium</name>
    <dbReference type="NCBI Taxonomy" id="2838751"/>
    <lineage>
        <taxon>Bacteria</taxon>
        <taxon>Bacillati</taxon>
        <taxon>Bacillota</taxon>
        <taxon>Clostridia</taxon>
        <taxon>Eubacteriales</taxon>
        <taxon>Oscillospiraceae</taxon>
        <taxon>Ruthenibacterium</taxon>
    </lineage>
</organism>
<comment type="cofactor">
    <cofactor evidence="8">
        <name>Mg(2+)</name>
        <dbReference type="ChEBI" id="CHEBI:18420"/>
    </cofactor>
</comment>
<dbReference type="GO" id="GO:0000287">
    <property type="term" value="F:magnesium ion binding"/>
    <property type="evidence" value="ECO:0007669"/>
    <property type="project" value="UniProtKB-UniRule"/>
</dbReference>
<evidence type="ECO:0000256" key="7">
    <source>
        <dbReference type="ARBA" id="ARBA00023316"/>
    </source>
</evidence>
<keyword evidence="8" id="KW-0067">ATP-binding</keyword>
<dbReference type="Gene3D" id="3.40.1190.10">
    <property type="entry name" value="Mur-like, catalytic domain"/>
    <property type="match status" value="1"/>
</dbReference>
<dbReference type="Pfam" id="PF02875">
    <property type="entry name" value="Mur_ligase_C"/>
    <property type="match status" value="1"/>
</dbReference>
<comment type="caution">
    <text evidence="13">The sequence shown here is derived from an EMBL/GenBank/DDBJ whole genome shotgun (WGS) entry which is preliminary data.</text>
</comment>
<dbReference type="Gene3D" id="3.40.1390.10">
    <property type="entry name" value="MurE/MurF, N-terminal domain"/>
    <property type="match status" value="1"/>
</dbReference>
<dbReference type="InterPro" id="IPR005761">
    <property type="entry name" value="UDP-N-AcMur-Glu-dNH2Pim_ligase"/>
</dbReference>
<dbReference type="GO" id="GO:0005524">
    <property type="term" value="F:ATP binding"/>
    <property type="evidence" value="ECO:0007669"/>
    <property type="project" value="UniProtKB-UniRule"/>
</dbReference>
<evidence type="ECO:0000259" key="12">
    <source>
        <dbReference type="Pfam" id="PF08245"/>
    </source>
</evidence>
<keyword evidence="8" id="KW-0963">Cytoplasm</keyword>
<comment type="PTM">
    <text evidence="8">Carboxylation is probably crucial for Mg(2+) binding and, consequently, for the gamma-phosphate positioning of ATP.</text>
</comment>
<dbReference type="InterPro" id="IPR036565">
    <property type="entry name" value="Mur-like_cat_sf"/>
</dbReference>
<dbReference type="Pfam" id="PF08245">
    <property type="entry name" value="Mur_ligase_M"/>
    <property type="match status" value="1"/>
</dbReference>
<feature type="binding site" evidence="8">
    <location>
        <position position="176"/>
    </location>
    <ligand>
        <name>UDP-N-acetyl-alpha-D-muramoyl-L-alanyl-D-glutamate</name>
        <dbReference type="ChEBI" id="CHEBI:83900"/>
    </ligand>
</feature>
<dbReference type="InterPro" id="IPR004101">
    <property type="entry name" value="Mur_ligase_C"/>
</dbReference>
<dbReference type="Proteomes" id="UP000824209">
    <property type="component" value="Unassembled WGS sequence"/>
</dbReference>
<dbReference type="GO" id="GO:0071555">
    <property type="term" value="P:cell wall organization"/>
    <property type="evidence" value="ECO:0007669"/>
    <property type="project" value="UniProtKB-KW"/>
</dbReference>
<dbReference type="PANTHER" id="PTHR23135">
    <property type="entry name" value="MUR LIGASE FAMILY MEMBER"/>
    <property type="match status" value="1"/>
</dbReference>
<evidence type="ECO:0000313" key="13">
    <source>
        <dbReference type="EMBL" id="HJB39488.1"/>
    </source>
</evidence>
<dbReference type="GO" id="GO:0008765">
    <property type="term" value="F:UDP-N-acetylmuramoylalanyl-D-glutamate-2,6-diaminopimelate ligase activity"/>
    <property type="evidence" value="ECO:0007669"/>
    <property type="project" value="UniProtKB-UniRule"/>
</dbReference>
<feature type="binding site" evidence="8">
    <location>
        <position position="375"/>
    </location>
    <ligand>
        <name>meso-2,6-diaminopimelate</name>
        <dbReference type="ChEBI" id="CHEBI:57791"/>
    </ligand>
</feature>
<dbReference type="AlphaFoldDB" id="A0A9D2M352"/>
<comment type="similarity">
    <text evidence="2 8">Belongs to the MurCDEF family. MurE subfamily.</text>
</comment>
<feature type="binding site" evidence="8">
    <location>
        <position position="455"/>
    </location>
    <ligand>
        <name>meso-2,6-diaminopimelate</name>
        <dbReference type="ChEBI" id="CHEBI:57791"/>
    </ligand>
</feature>
<feature type="binding site" evidence="8">
    <location>
        <begin position="107"/>
        <end position="113"/>
    </location>
    <ligand>
        <name>ATP</name>
        <dbReference type="ChEBI" id="CHEBI:30616"/>
    </ligand>
</feature>
<comment type="pathway">
    <text evidence="1 8 9">Cell wall biogenesis; peptidoglycan biosynthesis.</text>
</comment>
<evidence type="ECO:0000256" key="9">
    <source>
        <dbReference type="RuleBase" id="RU004135"/>
    </source>
</evidence>
<dbReference type="NCBIfam" id="NF001126">
    <property type="entry name" value="PRK00139.1-4"/>
    <property type="match status" value="1"/>
</dbReference>
<feature type="binding site" evidence="8">
    <location>
        <position position="182"/>
    </location>
    <ligand>
        <name>UDP-N-acetyl-alpha-D-muramoyl-L-alanyl-D-glutamate</name>
        <dbReference type="ChEBI" id="CHEBI:83900"/>
    </ligand>
</feature>
<dbReference type="PANTHER" id="PTHR23135:SF4">
    <property type="entry name" value="UDP-N-ACETYLMURAMOYL-L-ALANYL-D-GLUTAMATE--2,6-DIAMINOPIMELATE LIGASE MURE HOMOLOG, CHLOROPLASTIC"/>
    <property type="match status" value="1"/>
</dbReference>
<dbReference type="Gene3D" id="3.90.190.20">
    <property type="entry name" value="Mur ligase, C-terminal domain"/>
    <property type="match status" value="1"/>
</dbReference>
<dbReference type="InterPro" id="IPR036615">
    <property type="entry name" value="Mur_ligase_C_dom_sf"/>
</dbReference>
<feature type="binding site" evidence="8">
    <location>
        <begin position="399"/>
        <end position="402"/>
    </location>
    <ligand>
        <name>meso-2,6-diaminopimelate</name>
        <dbReference type="ChEBI" id="CHEBI:57791"/>
    </ligand>
</feature>
<evidence type="ECO:0000256" key="2">
    <source>
        <dbReference type="ARBA" id="ARBA00005898"/>
    </source>
</evidence>
<feature type="modified residue" description="N6-carboxylysine" evidence="8">
    <location>
        <position position="216"/>
    </location>
</feature>
<feature type="short sequence motif" description="Meso-diaminopimelate recognition motif" evidence="8">
    <location>
        <begin position="399"/>
        <end position="402"/>
    </location>
</feature>
<keyword evidence="8" id="KW-0547">Nucleotide-binding</keyword>
<dbReference type="InterPro" id="IPR035911">
    <property type="entry name" value="MurE/MurF_N"/>
</dbReference>
<feature type="binding site" evidence="8">
    <location>
        <position position="30"/>
    </location>
    <ligand>
        <name>UDP-N-acetyl-alpha-D-muramoyl-L-alanyl-D-glutamate</name>
        <dbReference type="ChEBI" id="CHEBI:83900"/>
    </ligand>
</feature>
<keyword evidence="7 8" id="KW-0961">Cell wall biogenesis/degradation</keyword>
<dbReference type="SUPFAM" id="SSF63418">
    <property type="entry name" value="MurE/MurF N-terminal domain"/>
    <property type="match status" value="1"/>
</dbReference>
<keyword evidence="8" id="KW-0460">Magnesium</keyword>